<evidence type="ECO:0000259" key="5">
    <source>
        <dbReference type="PROSITE" id="PS50931"/>
    </source>
</evidence>
<comment type="caution">
    <text evidence="6">The sequence shown here is derived from an EMBL/GenBank/DDBJ whole genome shotgun (WGS) entry which is preliminary data.</text>
</comment>
<gene>
    <name evidence="6" type="ORF">PQU92_18050</name>
</gene>
<evidence type="ECO:0000256" key="4">
    <source>
        <dbReference type="ARBA" id="ARBA00023163"/>
    </source>
</evidence>
<dbReference type="RefSeq" id="WP_272749694.1">
    <property type="nucleotide sequence ID" value="NZ_JAQQKX010000023.1"/>
</dbReference>
<dbReference type="Pfam" id="PF00126">
    <property type="entry name" value="HTH_1"/>
    <property type="match status" value="1"/>
</dbReference>
<dbReference type="InterPro" id="IPR036388">
    <property type="entry name" value="WH-like_DNA-bd_sf"/>
</dbReference>
<protein>
    <submittedName>
        <fullName evidence="6">LysR substrate-binding domain-containing protein</fullName>
    </submittedName>
</protein>
<keyword evidence="4" id="KW-0804">Transcription</keyword>
<proteinExistence type="inferred from homology"/>
<evidence type="ECO:0000256" key="1">
    <source>
        <dbReference type="ARBA" id="ARBA00009437"/>
    </source>
</evidence>
<keyword evidence="7" id="KW-1185">Reference proteome</keyword>
<dbReference type="Gene3D" id="3.40.190.10">
    <property type="entry name" value="Periplasmic binding protein-like II"/>
    <property type="match status" value="2"/>
</dbReference>
<evidence type="ECO:0000313" key="6">
    <source>
        <dbReference type="EMBL" id="MDC7685189.1"/>
    </source>
</evidence>
<comment type="similarity">
    <text evidence="1">Belongs to the LysR transcriptional regulatory family.</text>
</comment>
<dbReference type="InterPro" id="IPR005119">
    <property type="entry name" value="LysR_subst-bd"/>
</dbReference>
<dbReference type="InterPro" id="IPR058163">
    <property type="entry name" value="LysR-type_TF_proteobact-type"/>
</dbReference>
<dbReference type="PROSITE" id="PS50931">
    <property type="entry name" value="HTH_LYSR"/>
    <property type="match status" value="1"/>
</dbReference>
<dbReference type="PANTHER" id="PTHR30537">
    <property type="entry name" value="HTH-TYPE TRANSCRIPTIONAL REGULATOR"/>
    <property type="match status" value="1"/>
</dbReference>
<dbReference type="SUPFAM" id="SSF53850">
    <property type="entry name" value="Periplasmic binding protein-like II"/>
    <property type="match status" value="1"/>
</dbReference>
<dbReference type="InterPro" id="IPR000847">
    <property type="entry name" value="LysR_HTH_N"/>
</dbReference>
<dbReference type="Pfam" id="PF03466">
    <property type="entry name" value="LysR_substrate"/>
    <property type="match status" value="1"/>
</dbReference>
<name>A0ABT5HYQ5_9CAUL</name>
<keyword evidence="2" id="KW-0805">Transcription regulation</keyword>
<dbReference type="Proteomes" id="UP001214854">
    <property type="component" value="Unassembled WGS sequence"/>
</dbReference>
<dbReference type="SUPFAM" id="SSF46785">
    <property type="entry name" value="Winged helix' DNA-binding domain"/>
    <property type="match status" value="1"/>
</dbReference>
<evidence type="ECO:0000256" key="2">
    <source>
        <dbReference type="ARBA" id="ARBA00023015"/>
    </source>
</evidence>
<evidence type="ECO:0000256" key="3">
    <source>
        <dbReference type="ARBA" id="ARBA00023125"/>
    </source>
</evidence>
<organism evidence="6 7">
    <name type="scientific">Asticcacaulis aquaticus</name>
    <dbReference type="NCBI Taxonomy" id="2984212"/>
    <lineage>
        <taxon>Bacteria</taxon>
        <taxon>Pseudomonadati</taxon>
        <taxon>Pseudomonadota</taxon>
        <taxon>Alphaproteobacteria</taxon>
        <taxon>Caulobacterales</taxon>
        <taxon>Caulobacteraceae</taxon>
        <taxon>Asticcacaulis</taxon>
    </lineage>
</organism>
<accession>A0ABT5HYQ5</accession>
<reference evidence="6 7" key="1">
    <citation type="submission" date="2023-01" db="EMBL/GenBank/DDBJ databases">
        <title>Novel species of the genus Asticcacaulis isolated from rivers.</title>
        <authorList>
            <person name="Lu H."/>
        </authorList>
    </citation>
    <scope>NUCLEOTIDE SEQUENCE [LARGE SCALE GENOMIC DNA]</scope>
    <source>
        <strain evidence="6 7">BYS171W</strain>
    </source>
</reference>
<dbReference type="CDD" id="cd08432">
    <property type="entry name" value="PBP2_GcdR_TrpI_HvrB_AmpR_like"/>
    <property type="match status" value="1"/>
</dbReference>
<dbReference type="InterPro" id="IPR036390">
    <property type="entry name" value="WH_DNA-bd_sf"/>
</dbReference>
<evidence type="ECO:0000313" key="7">
    <source>
        <dbReference type="Proteomes" id="UP001214854"/>
    </source>
</evidence>
<sequence length="317" mass="35127">MSLKSRTDANAPPPVHALRALEACVRLKSFARAADELGVTASAITQHIRTVEDWVGKPLFLRRGRYVVPTDIADAAMPSLREGFDRLLEGTRLLREADRKSYVVSISAPPSFAAKWLRPRLEAFRTLHPEYEAWLSADLKLVDFSTSEIDICVRYGPGGYPGLTAEQILGESIVPVASPDFIARHGPFARPQDILRARLLHDMGAENDPSSPSWWMWFDARGFDDLRALDGPRYNDPALVIDEAVAGRGVALAKRAIAETDIAAGRLQPLFNDQTPLSFAYWLVWPRGRTLPAPVRAFIAWIKSEAQRGLFADGEGI</sequence>
<dbReference type="Gene3D" id="1.10.10.10">
    <property type="entry name" value="Winged helix-like DNA-binding domain superfamily/Winged helix DNA-binding domain"/>
    <property type="match status" value="1"/>
</dbReference>
<dbReference type="EMBL" id="JAQQKX010000023">
    <property type="protein sequence ID" value="MDC7685189.1"/>
    <property type="molecule type" value="Genomic_DNA"/>
</dbReference>
<dbReference type="PANTHER" id="PTHR30537:SF26">
    <property type="entry name" value="GLYCINE CLEAVAGE SYSTEM TRANSCRIPTIONAL ACTIVATOR"/>
    <property type="match status" value="1"/>
</dbReference>
<keyword evidence="3" id="KW-0238">DNA-binding</keyword>
<feature type="domain" description="HTH lysR-type" evidence="5">
    <location>
        <begin position="13"/>
        <end position="70"/>
    </location>
</feature>